<evidence type="ECO:0000313" key="2">
    <source>
        <dbReference type="EMBL" id="HIX57382.1"/>
    </source>
</evidence>
<proteinExistence type="predicted"/>
<name>A0A9D2B0V0_9GAMM</name>
<gene>
    <name evidence="2" type="ORF">H9850_07935</name>
</gene>
<evidence type="ECO:0000256" key="1">
    <source>
        <dbReference type="SAM" id="SignalP"/>
    </source>
</evidence>
<accession>A0A9D2B0V0</accession>
<evidence type="ECO:0000313" key="3">
    <source>
        <dbReference type="Proteomes" id="UP000886829"/>
    </source>
</evidence>
<feature type="signal peptide" evidence="1">
    <location>
        <begin position="1"/>
        <end position="30"/>
    </location>
</feature>
<feature type="chain" id="PRO_5039248668" evidence="1">
    <location>
        <begin position="31"/>
        <end position="254"/>
    </location>
</feature>
<dbReference type="Proteomes" id="UP000886829">
    <property type="component" value="Unassembled WGS sequence"/>
</dbReference>
<keyword evidence="1" id="KW-0732">Signal</keyword>
<reference evidence="2" key="1">
    <citation type="journal article" date="2021" name="PeerJ">
        <title>Extensive microbial diversity within the chicken gut microbiome revealed by metagenomics and culture.</title>
        <authorList>
            <person name="Gilroy R."/>
            <person name="Ravi A."/>
            <person name="Getino M."/>
            <person name="Pursley I."/>
            <person name="Horton D.L."/>
            <person name="Alikhan N.F."/>
            <person name="Baker D."/>
            <person name="Gharbi K."/>
            <person name="Hall N."/>
            <person name="Watson M."/>
            <person name="Adriaenssens E.M."/>
            <person name="Foster-Nyarko E."/>
            <person name="Jarju S."/>
            <person name="Secka A."/>
            <person name="Antonio M."/>
            <person name="Oren A."/>
            <person name="Chaudhuri R.R."/>
            <person name="La Ragione R."/>
            <person name="Hildebrand F."/>
            <person name="Pallen M.J."/>
        </authorList>
    </citation>
    <scope>NUCLEOTIDE SEQUENCE</scope>
    <source>
        <strain evidence="2">USASDec5-558</strain>
    </source>
</reference>
<comment type="caution">
    <text evidence="2">The sequence shown here is derived from an EMBL/GenBank/DDBJ whole genome shotgun (WGS) entry which is preliminary data.</text>
</comment>
<dbReference type="EMBL" id="DXEV01000158">
    <property type="protein sequence ID" value="HIX57382.1"/>
    <property type="molecule type" value="Genomic_DNA"/>
</dbReference>
<dbReference type="AlphaFoldDB" id="A0A9D2B0V0"/>
<organism evidence="2 3">
    <name type="scientific">Candidatus Anaerobiospirillum pullistercoris</name>
    <dbReference type="NCBI Taxonomy" id="2838452"/>
    <lineage>
        <taxon>Bacteria</taxon>
        <taxon>Pseudomonadati</taxon>
        <taxon>Pseudomonadota</taxon>
        <taxon>Gammaproteobacteria</taxon>
        <taxon>Aeromonadales</taxon>
        <taxon>Succinivibrionaceae</taxon>
        <taxon>Anaerobiospirillum</taxon>
    </lineage>
</organism>
<protein>
    <submittedName>
        <fullName evidence="2">Uncharacterized protein</fullName>
    </submittedName>
</protein>
<reference evidence="2" key="2">
    <citation type="submission" date="2021-04" db="EMBL/GenBank/DDBJ databases">
        <authorList>
            <person name="Gilroy R."/>
        </authorList>
    </citation>
    <scope>NUCLEOTIDE SEQUENCE</scope>
    <source>
        <strain evidence="2">USASDec5-558</strain>
    </source>
</reference>
<sequence>MRKFKLASLLRSLAYGGCIGLGLLSLSAQAYETKTVFQTEHFAINQVILGENEPFDGPIQSSITGDIQALNRLNKLYQSTTVIFPAGSQGYTGKINTPIEGVLTISNYDSGKDRIFLNRNAKFMTNGGLYIDYTQLVEMINQRYLNKLIGEFKSIPLVLTNVPVSATGFDPTMNGFYVTSVSDATIIDTRIDDSVFYPKDDYYKLHKNCKVDLLFFTDRIVPNIPLFISGRAALNRMECGPAPETKEQAPEQAQ</sequence>